<reference evidence="2 3" key="1">
    <citation type="submission" date="2024-01" db="EMBL/GenBank/DDBJ databases">
        <title>The genomes of 5 underutilized Papilionoideae crops provide insights into root nodulation and disease resistanc.</title>
        <authorList>
            <person name="Jiang F."/>
        </authorList>
    </citation>
    <scope>NUCLEOTIDE SEQUENCE [LARGE SCALE GENOMIC DNA]</scope>
    <source>
        <strain evidence="2">LVBAO_FW01</strain>
        <tissue evidence="2">Leaves</tissue>
    </source>
</reference>
<evidence type="ECO:0000313" key="2">
    <source>
        <dbReference type="EMBL" id="KAK7306055.1"/>
    </source>
</evidence>
<organism evidence="2 3">
    <name type="scientific">Canavalia gladiata</name>
    <name type="common">Sword bean</name>
    <name type="synonym">Dolichos gladiatus</name>
    <dbReference type="NCBI Taxonomy" id="3824"/>
    <lineage>
        <taxon>Eukaryota</taxon>
        <taxon>Viridiplantae</taxon>
        <taxon>Streptophyta</taxon>
        <taxon>Embryophyta</taxon>
        <taxon>Tracheophyta</taxon>
        <taxon>Spermatophyta</taxon>
        <taxon>Magnoliopsida</taxon>
        <taxon>eudicotyledons</taxon>
        <taxon>Gunneridae</taxon>
        <taxon>Pentapetalae</taxon>
        <taxon>rosids</taxon>
        <taxon>fabids</taxon>
        <taxon>Fabales</taxon>
        <taxon>Fabaceae</taxon>
        <taxon>Papilionoideae</taxon>
        <taxon>50 kb inversion clade</taxon>
        <taxon>NPAAA clade</taxon>
        <taxon>indigoferoid/millettioid clade</taxon>
        <taxon>Phaseoleae</taxon>
        <taxon>Canavalia</taxon>
    </lineage>
</organism>
<accession>A0AAN9JV69</accession>
<evidence type="ECO:0000256" key="1">
    <source>
        <dbReference type="SAM" id="MobiDB-lite"/>
    </source>
</evidence>
<keyword evidence="3" id="KW-1185">Reference proteome</keyword>
<protein>
    <submittedName>
        <fullName evidence="2">Uncharacterized protein</fullName>
    </submittedName>
</protein>
<gene>
    <name evidence="2" type="ORF">VNO77_43972</name>
</gene>
<feature type="region of interest" description="Disordered" evidence="1">
    <location>
        <begin position="68"/>
        <end position="92"/>
    </location>
</feature>
<evidence type="ECO:0000313" key="3">
    <source>
        <dbReference type="Proteomes" id="UP001367508"/>
    </source>
</evidence>
<dbReference type="EMBL" id="JAYMYQ010000011">
    <property type="protein sequence ID" value="KAK7306055.1"/>
    <property type="molecule type" value="Genomic_DNA"/>
</dbReference>
<dbReference type="Proteomes" id="UP001367508">
    <property type="component" value="Unassembled WGS sequence"/>
</dbReference>
<sequence>MGYQVWLTGTDVGTLASADVILMQAERRSHTSLMAFKPLTELESGGEKGLMRLQPRLGHTCHDRRIHHASKNDKAIGQSSKLVAKRLDQRGP</sequence>
<name>A0AAN9JV69_CANGL</name>
<comment type="caution">
    <text evidence="2">The sequence shown here is derived from an EMBL/GenBank/DDBJ whole genome shotgun (WGS) entry which is preliminary data.</text>
</comment>
<proteinExistence type="predicted"/>
<dbReference type="AlphaFoldDB" id="A0AAN9JV69"/>